<dbReference type="EMBL" id="VFJC01000015">
    <property type="protein sequence ID" value="KAB5550102.1"/>
    <property type="molecule type" value="Genomic_DNA"/>
</dbReference>
<organism evidence="3 4">
    <name type="scientific">Pangasianodon hypophthalmus</name>
    <name type="common">Striped catfish</name>
    <name type="synonym">Helicophagus hypophthalmus</name>
    <dbReference type="NCBI Taxonomy" id="310915"/>
    <lineage>
        <taxon>Eukaryota</taxon>
        <taxon>Metazoa</taxon>
        <taxon>Chordata</taxon>
        <taxon>Craniata</taxon>
        <taxon>Vertebrata</taxon>
        <taxon>Euteleostomi</taxon>
        <taxon>Actinopterygii</taxon>
        <taxon>Neopterygii</taxon>
        <taxon>Teleostei</taxon>
        <taxon>Ostariophysi</taxon>
        <taxon>Siluriformes</taxon>
        <taxon>Pangasiidae</taxon>
        <taxon>Pangasianodon</taxon>
    </lineage>
</organism>
<feature type="coiled-coil region" evidence="1">
    <location>
        <begin position="508"/>
        <end position="535"/>
    </location>
</feature>
<evidence type="ECO:0008006" key="5">
    <source>
        <dbReference type="Google" id="ProtNLM"/>
    </source>
</evidence>
<evidence type="ECO:0000256" key="2">
    <source>
        <dbReference type="SAM" id="MobiDB-lite"/>
    </source>
</evidence>
<dbReference type="PANTHER" id="PTHR35352">
    <property type="entry name" value="COILED-COIL DOMAIN-CONTAINING PROTEIN 150"/>
    <property type="match status" value="1"/>
</dbReference>
<accession>A0A5N5M579</accession>
<dbReference type="Proteomes" id="UP000327468">
    <property type="component" value="Chromosome 14"/>
</dbReference>
<sequence>MSRSVMKPLSVGASLPESLSLLHRHLLVAEGQGAELAKKLGVSGDELGAEFTDSSRSEALVARVCRLESLLHTLRLSVFRIETERELNSSHTARLQEQLAALQEQCEEEQRSSQREVMRLRDQLQQDREEAQREAHTLREQLHVSHCSQMDVAIAADELKKVKVQLSRKLHQMKEELAQETAARLEAERSLDALLQRVKEMEGEVEREKEQVKLLQADCHALNVDGQEVRAELEEKAELIQSLQEECQQLRQQLEEKDILESDLCAELKSVKITLQKQQQENRTLLRGREETRAVTDKVQALNDQLEAQCSDLSSALRSVTEEKAQLQASLKVEQERAAQHLKDVDLRLDTAKRNMQCEVQEALAERRLLNKELETLRADHTKLQQSSAVALDAAVNHQELLERTIKRLRGELSKAIKEGETMQKEREEVCAELECVRTNYKSLQEQLKQVQEELQVKECQMCVLRSETEYVQRENLRLKDQLHNIHTKNSETLQTELGDKLDELHTLRQREAELHKAKQEINQLTKQVHELRKAKHHGRKSAQREVCELKKALDDVSSRSCDLSRTNRELREKVRELENLVSNQNARIKAQKVQLKQRNKTELNDSARSRSLEQLRNDVASLQVELLDLSSSQQEELQAERRLTHTLQEKCEMLEECIVKLKEERDDAEWKMKEVSLESQQIFENLQEAHSWFRSKFDSLKSGLEHSRAPLQEQTGDFRGDGKETSPAQDPSEVVCVAEPELERWASALQRWETKKELDRMANSYKAAARTHSLT</sequence>
<proteinExistence type="predicted"/>
<feature type="coiled-coil region" evidence="1">
    <location>
        <begin position="303"/>
        <end position="461"/>
    </location>
</feature>
<comment type="caution">
    <text evidence="3">The sequence shown here is derived from an EMBL/GenBank/DDBJ whole genome shotgun (WGS) entry which is preliminary data.</text>
</comment>
<keyword evidence="1" id="KW-0175">Coiled coil</keyword>
<gene>
    <name evidence="3" type="ORF">PHYPO_G00049840</name>
</gene>
<keyword evidence="4" id="KW-1185">Reference proteome</keyword>
<evidence type="ECO:0000313" key="3">
    <source>
        <dbReference type="EMBL" id="KAB5550102.1"/>
    </source>
</evidence>
<feature type="coiled-coil region" evidence="1">
    <location>
        <begin position="92"/>
        <end position="263"/>
    </location>
</feature>
<protein>
    <recommendedName>
        <fullName evidence="5">Coiled-coil domain-containing protein 150-like</fullName>
    </recommendedName>
</protein>
<name>A0A5N5M579_PANHP</name>
<feature type="region of interest" description="Disordered" evidence="2">
    <location>
        <begin position="707"/>
        <end position="735"/>
    </location>
</feature>
<dbReference type="PANTHER" id="PTHR35352:SF1">
    <property type="entry name" value="COILED-COIL DOMAIN-CONTAINING PROTEIN 150"/>
    <property type="match status" value="1"/>
</dbReference>
<dbReference type="InterPro" id="IPR038807">
    <property type="entry name" value="CCDC150"/>
</dbReference>
<evidence type="ECO:0000256" key="1">
    <source>
        <dbReference type="SAM" id="Coils"/>
    </source>
</evidence>
<reference evidence="3 4" key="1">
    <citation type="submission" date="2019-06" db="EMBL/GenBank/DDBJ databases">
        <title>A chromosome-scale genome assembly of the striped catfish, Pangasianodon hypophthalmus.</title>
        <authorList>
            <person name="Wen M."/>
            <person name="Zahm M."/>
            <person name="Roques C."/>
            <person name="Cabau C."/>
            <person name="Klopp C."/>
            <person name="Donnadieu C."/>
            <person name="Jouanno E."/>
            <person name="Avarre J.-C."/>
            <person name="Campet M."/>
            <person name="Ha T.T.T."/>
            <person name="Dugue R."/>
            <person name="Lampietro C."/>
            <person name="Louis A."/>
            <person name="Herpin A."/>
            <person name="Echchiki A."/>
            <person name="Berthelot C."/>
            <person name="Parey E."/>
            <person name="Roest-Crollius H."/>
            <person name="Braasch I."/>
            <person name="Postlethwait J."/>
            <person name="Bobe J."/>
            <person name="Montfort J."/>
            <person name="Bouchez O."/>
            <person name="Begum T."/>
            <person name="Schartl M."/>
            <person name="Guiguen Y."/>
        </authorList>
    </citation>
    <scope>NUCLEOTIDE SEQUENCE [LARGE SCALE GENOMIC DNA]</scope>
    <source>
        <strain evidence="3 4">Indonesia</strain>
        <tissue evidence="3">Blood</tissue>
    </source>
</reference>
<evidence type="ECO:0000313" key="4">
    <source>
        <dbReference type="Proteomes" id="UP000327468"/>
    </source>
</evidence>
<dbReference type="AlphaFoldDB" id="A0A5N5M579"/>
<feature type="coiled-coil region" evidence="1">
    <location>
        <begin position="564"/>
        <end position="679"/>
    </location>
</feature>